<dbReference type="PROSITE" id="PS00622">
    <property type="entry name" value="HTH_LUXR_1"/>
    <property type="match status" value="1"/>
</dbReference>
<dbReference type="Pfam" id="PF00196">
    <property type="entry name" value="GerE"/>
    <property type="match status" value="1"/>
</dbReference>
<dbReference type="AlphaFoldDB" id="A0A6J4R3H9"/>
<dbReference type="SMART" id="SM00421">
    <property type="entry name" value="HTH_LUXR"/>
    <property type="match status" value="1"/>
</dbReference>
<evidence type="ECO:0000259" key="4">
    <source>
        <dbReference type="PROSITE" id="PS50043"/>
    </source>
</evidence>
<keyword evidence="3" id="KW-0804">Transcription</keyword>
<dbReference type="PANTHER" id="PTHR44688:SF16">
    <property type="entry name" value="DNA-BINDING TRANSCRIPTIONAL ACTIVATOR DEVR_DOSR"/>
    <property type="match status" value="1"/>
</dbReference>
<dbReference type="InterPro" id="IPR000792">
    <property type="entry name" value="Tscrpt_reg_LuxR_C"/>
</dbReference>
<dbReference type="PROSITE" id="PS50043">
    <property type="entry name" value="HTH_LUXR_2"/>
    <property type="match status" value="1"/>
</dbReference>
<dbReference type="PRINTS" id="PR00038">
    <property type="entry name" value="HTHLUXR"/>
</dbReference>
<dbReference type="Gene3D" id="3.40.50.2300">
    <property type="match status" value="1"/>
</dbReference>
<proteinExistence type="predicted"/>
<sequence length="138" mass="14968">MFDNPRMLQGIMGLGANALIHKSASVEDLFDALSTIALDGQGGHLIVAMPLGALELSEDVLEKDGTRSVLSGRELEILLLAARGISNRQIASQLHLAVSTVKRHLSNIYPKMGVGRGERRCAWPWRTDGSPSARSRRP</sequence>
<dbReference type="SUPFAM" id="SSF46894">
    <property type="entry name" value="C-terminal effector domain of the bipartite response regulators"/>
    <property type="match status" value="1"/>
</dbReference>
<dbReference type="PANTHER" id="PTHR44688">
    <property type="entry name" value="DNA-BINDING TRANSCRIPTIONAL ACTIVATOR DEVR_DOSR"/>
    <property type="match status" value="1"/>
</dbReference>
<protein>
    <recommendedName>
        <fullName evidence="4">HTH luxR-type domain-containing protein</fullName>
    </recommendedName>
</protein>
<reference evidence="5" key="1">
    <citation type="submission" date="2020-02" db="EMBL/GenBank/DDBJ databases">
        <authorList>
            <person name="Meier V. D."/>
        </authorList>
    </citation>
    <scope>NUCLEOTIDE SEQUENCE</scope>
    <source>
        <strain evidence="5">AVDCRST_MAG14</strain>
    </source>
</reference>
<gene>
    <name evidence="5" type="ORF">AVDCRST_MAG14-2554</name>
</gene>
<evidence type="ECO:0000256" key="2">
    <source>
        <dbReference type="ARBA" id="ARBA00023125"/>
    </source>
</evidence>
<dbReference type="InterPro" id="IPR016032">
    <property type="entry name" value="Sig_transdc_resp-reg_C-effctor"/>
</dbReference>
<feature type="domain" description="HTH luxR-type" evidence="4">
    <location>
        <begin position="63"/>
        <end position="128"/>
    </location>
</feature>
<dbReference type="EMBL" id="CADCVG010000108">
    <property type="protein sequence ID" value="CAA9461747.1"/>
    <property type="molecule type" value="Genomic_DNA"/>
</dbReference>
<organism evidence="5">
    <name type="scientific">uncultured Rubrobacteraceae bacterium</name>
    <dbReference type="NCBI Taxonomy" id="349277"/>
    <lineage>
        <taxon>Bacteria</taxon>
        <taxon>Bacillati</taxon>
        <taxon>Actinomycetota</taxon>
        <taxon>Rubrobacteria</taxon>
        <taxon>Rubrobacterales</taxon>
        <taxon>Rubrobacteraceae</taxon>
        <taxon>environmental samples</taxon>
    </lineage>
</organism>
<dbReference type="GO" id="GO:0003677">
    <property type="term" value="F:DNA binding"/>
    <property type="evidence" value="ECO:0007669"/>
    <property type="project" value="UniProtKB-KW"/>
</dbReference>
<keyword evidence="2" id="KW-0238">DNA-binding</keyword>
<evidence type="ECO:0000313" key="5">
    <source>
        <dbReference type="EMBL" id="CAA9461747.1"/>
    </source>
</evidence>
<dbReference type="CDD" id="cd06170">
    <property type="entry name" value="LuxR_C_like"/>
    <property type="match status" value="1"/>
</dbReference>
<keyword evidence="1" id="KW-0805">Transcription regulation</keyword>
<name>A0A6J4R3H9_9ACTN</name>
<dbReference type="GO" id="GO:0006355">
    <property type="term" value="P:regulation of DNA-templated transcription"/>
    <property type="evidence" value="ECO:0007669"/>
    <property type="project" value="InterPro"/>
</dbReference>
<accession>A0A6J4R3H9</accession>
<evidence type="ECO:0000256" key="3">
    <source>
        <dbReference type="ARBA" id="ARBA00023163"/>
    </source>
</evidence>
<evidence type="ECO:0000256" key="1">
    <source>
        <dbReference type="ARBA" id="ARBA00023015"/>
    </source>
</evidence>